<organism evidence="1 2">
    <name type="scientific">Aphanomyces astaci</name>
    <name type="common">Crayfish plague agent</name>
    <dbReference type="NCBI Taxonomy" id="112090"/>
    <lineage>
        <taxon>Eukaryota</taxon>
        <taxon>Sar</taxon>
        <taxon>Stramenopiles</taxon>
        <taxon>Oomycota</taxon>
        <taxon>Saprolegniomycetes</taxon>
        <taxon>Saprolegniales</taxon>
        <taxon>Verrucalvaceae</taxon>
        <taxon>Aphanomyces</taxon>
    </lineage>
</organism>
<dbReference type="VEuPathDB" id="FungiDB:H257_19343"/>
<name>A0A3R7ATH1_APHAT</name>
<dbReference type="EMBL" id="QUTG01004379">
    <property type="protein sequence ID" value="RHY88342.1"/>
    <property type="molecule type" value="Genomic_DNA"/>
</dbReference>
<sequence length="111" mass="12425">MKLTVRGRLKSQRVSKANAPDSAKYLVKWKENRSIGVQLRECRLAKGVYPMVVLVCWDLCCDALRQVHIGGLLVEINARNTAMMSVTKTVAFVKTCTKTALLEFKRCPGIV</sequence>
<accession>A0A3R7ATH1</accession>
<dbReference type="AlphaFoldDB" id="A0A3R7ATH1"/>
<protein>
    <recommendedName>
        <fullName evidence="3">PDZ domain-containing protein</fullName>
    </recommendedName>
</protein>
<comment type="caution">
    <text evidence="1">The sequence shown here is derived from an EMBL/GenBank/DDBJ whole genome shotgun (WGS) entry which is preliminary data.</text>
</comment>
<gene>
    <name evidence="1" type="ORF">DYB35_008724</name>
</gene>
<reference evidence="1 2" key="1">
    <citation type="submission" date="2018-08" db="EMBL/GenBank/DDBJ databases">
        <title>Aphanomyces genome sequencing and annotation.</title>
        <authorList>
            <person name="Minardi D."/>
            <person name="Oidtmann B."/>
            <person name="Van Der Giezen M."/>
            <person name="Studholme D.J."/>
        </authorList>
    </citation>
    <scope>NUCLEOTIDE SEQUENCE [LARGE SCALE GENOMIC DNA]</scope>
    <source>
        <strain evidence="1 2">Sv</strain>
    </source>
</reference>
<proteinExistence type="predicted"/>
<evidence type="ECO:0008006" key="3">
    <source>
        <dbReference type="Google" id="ProtNLM"/>
    </source>
</evidence>
<evidence type="ECO:0000313" key="1">
    <source>
        <dbReference type="EMBL" id="RHY88342.1"/>
    </source>
</evidence>
<dbReference type="Proteomes" id="UP000285712">
    <property type="component" value="Unassembled WGS sequence"/>
</dbReference>
<evidence type="ECO:0000313" key="2">
    <source>
        <dbReference type="Proteomes" id="UP000285712"/>
    </source>
</evidence>